<comment type="caution">
    <text evidence="2">The sequence shown here is derived from an EMBL/GenBank/DDBJ whole genome shotgun (WGS) entry which is preliminary data.</text>
</comment>
<dbReference type="Pfam" id="PF13263">
    <property type="entry name" value="PHP_C"/>
    <property type="match status" value="1"/>
</dbReference>
<evidence type="ECO:0000313" key="2">
    <source>
        <dbReference type="EMBL" id="MDL5056942.1"/>
    </source>
</evidence>
<reference evidence="2 3" key="1">
    <citation type="submission" date="2023-06" db="EMBL/GenBank/DDBJ databases">
        <title>Whole genome sequence of Oscillatoria calcuttensis NRMC-F 0142.</title>
        <authorList>
            <person name="Shakena Fathima T."/>
            <person name="Muralitharan G."/>
            <person name="Thajuddin N."/>
        </authorList>
    </citation>
    <scope>NUCLEOTIDE SEQUENCE [LARGE SCALE GENOMIC DNA]</scope>
    <source>
        <strain evidence="2 3">NRMC-F 0142</strain>
    </source>
</reference>
<protein>
    <submittedName>
        <fullName evidence="2">PHP domain-containing protein</fullName>
    </submittedName>
</protein>
<dbReference type="PANTHER" id="PTHR42924:SF3">
    <property type="entry name" value="POLYMERASE_HISTIDINOL PHOSPHATASE N-TERMINAL DOMAIN-CONTAINING PROTEIN"/>
    <property type="match status" value="1"/>
</dbReference>
<dbReference type="Pfam" id="PF02811">
    <property type="entry name" value="PHP"/>
    <property type="match status" value="1"/>
</dbReference>
<organism evidence="2 3">
    <name type="scientific">Geitlerinema calcuttense NRMC-F 0142</name>
    <dbReference type="NCBI Taxonomy" id="2922238"/>
    <lineage>
        <taxon>Bacteria</taxon>
        <taxon>Bacillati</taxon>
        <taxon>Cyanobacteriota</taxon>
        <taxon>Cyanophyceae</taxon>
        <taxon>Geitlerinematales</taxon>
        <taxon>Geitlerinemataceae</taxon>
        <taxon>Geitlerinema</taxon>
    </lineage>
</organism>
<accession>A0ABT7LZF2</accession>
<dbReference type="RefSeq" id="WP_286004337.1">
    <property type="nucleotide sequence ID" value="NZ_JASVEJ010000021.1"/>
</dbReference>
<dbReference type="NCBIfam" id="NF038032">
    <property type="entry name" value="CehA_McbA_metalo"/>
    <property type="match status" value="1"/>
</dbReference>
<dbReference type="InterPro" id="IPR016195">
    <property type="entry name" value="Pol/histidinol_Pase-like"/>
</dbReference>
<dbReference type="Proteomes" id="UP001230986">
    <property type="component" value="Unassembled WGS sequence"/>
</dbReference>
<dbReference type="InterPro" id="IPR004013">
    <property type="entry name" value="PHP_dom"/>
</dbReference>
<dbReference type="Gene3D" id="3.20.20.140">
    <property type="entry name" value="Metal-dependent hydrolases"/>
    <property type="match status" value="1"/>
</dbReference>
<keyword evidence="3" id="KW-1185">Reference proteome</keyword>
<dbReference type="InterPro" id="IPR003141">
    <property type="entry name" value="Pol/His_phosphatase_N"/>
</dbReference>
<sequence>MKLKFDLHCHSRFSADGVAEPEDMVRVAKERGLNGFAITDHNTCECVEYFLRHGMMREDGMPVDDFLIIPGQEVTTAQGHLLGLGVVLPDLRMSPATEVAKLIRRKGGIAIPPHPYDLFRAGIRESDLDAMEFDALEVFNAATTMKRYNRQAFEYAKEKGYPMTSSSDAHHAEALGTAYTILEVKEFSVRGVLEAIKNGGELRQEYLTLKDSFKKTFNNVFRIKRGKKRKS</sequence>
<proteinExistence type="predicted"/>
<evidence type="ECO:0000259" key="1">
    <source>
        <dbReference type="SMART" id="SM00481"/>
    </source>
</evidence>
<dbReference type="InterPro" id="IPR052018">
    <property type="entry name" value="PHP_domain"/>
</dbReference>
<evidence type="ECO:0000313" key="3">
    <source>
        <dbReference type="Proteomes" id="UP001230986"/>
    </source>
</evidence>
<name>A0ABT7LZF2_9CYAN</name>
<dbReference type="SMART" id="SM00481">
    <property type="entry name" value="POLIIIAc"/>
    <property type="match status" value="1"/>
</dbReference>
<dbReference type="EMBL" id="JASVEJ010000021">
    <property type="protein sequence ID" value="MDL5056942.1"/>
    <property type="molecule type" value="Genomic_DNA"/>
</dbReference>
<dbReference type="PANTHER" id="PTHR42924">
    <property type="entry name" value="EXONUCLEASE"/>
    <property type="match status" value="1"/>
</dbReference>
<dbReference type="SUPFAM" id="SSF89550">
    <property type="entry name" value="PHP domain-like"/>
    <property type="match status" value="1"/>
</dbReference>
<gene>
    <name evidence="2" type="ORF">QQ055_05610</name>
</gene>
<dbReference type="CDD" id="cd07432">
    <property type="entry name" value="PHP_HisPPase"/>
    <property type="match status" value="1"/>
</dbReference>
<feature type="domain" description="Polymerase/histidinol phosphatase N-terminal" evidence="1">
    <location>
        <begin position="5"/>
        <end position="78"/>
    </location>
</feature>